<dbReference type="EMBL" id="ML976004">
    <property type="protein sequence ID" value="KAF1946335.1"/>
    <property type="molecule type" value="Genomic_DNA"/>
</dbReference>
<feature type="region of interest" description="Disordered" evidence="1">
    <location>
        <begin position="100"/>
        <end position="144"/>
    </location>
</feature>
<sequence>MFALVQDDEFKEKMRVVKALYTSRHYTQCAKFGARVLSEVDDETHPIHTAYLNFYTALSHDTLAREATLKNRYAELSAAEKHYGDAIGALTSPSIAISNDEQLSSPASATSNDERRWNRRSSNTWSFDSTTTHRSSTSSATSYSQDEDVGLGLTLKDYAFPTPPARDLGGNLTVIAKHQSTHYYDDTSVLSPLPISTFPATLLPCTPQNVNIRFPPDTAAFVSMLDGHLASVREMRGMTSVGGGARFTFSTPKTSPVKASFRESRKSQVCGGEGEVDGVRQKRKLLQSRPRFDPEAVRKLCRDALAELP</sequence>
<reference evidence="2" key="1">
    <citation type="journal article" date="2020" name="Stud. Mycol.">
        <title>101 Dothideomycetes genomes: a test case for predicting lifestyles and emergence of pathogens.</title>
        <authorList>
            <person name="Haridas S."/>
            <person name="Albert R."/>
            <person name="Binder M."/>
            <person name="Bloem J."/>
            <person name="Labutti K."/>
            <person name="Salamov A."/>
            <person name="Andreopoulos B."/>
            <person name="Baker S."/>
            <person name="Barry K."/>
            <person name="Bills G."/>
            <person name="Bluhm B."/>
            <person name="Cannon C."/>
            <person name="Castanera R."/>
            <person name="Culley D."/>
            <person name="Daum C."/>
            <person name="Ezra D."/>
            <person name="Gonzalez J."/>
            <person name="Henrissat B."/>
            <person name="Kuo A."/>
            <person name="Liang C."/>
            <person name="Lipzen A."/>
            <person name="Lutzoni F."/>
            <person name="Magnuson J."/>
            <person name="Mondo S."/>
            <person name="Nolan M."/>
            <person name="Ohm R."/>
            <person name="Pangilinan J."/>
            <person name="Park H.-J."/>
            <person name="Ramirez L."/>
            <person name="Alfaro M."/>
            <person name="Sun H."/>
            <person name="Tritt A."/>
            <person name="Yoshinaga Y."/>
            <person name="Zwiers L.-H."/>
            <person name="Turgeon B."/>
            <person name="Goodwin S."/>
            <person name="Spatafora J."/>
            <person name="Crous P."/>
            <person name="Grigoriev I."/>
        </authorList>
    </citation>
    <scope>NUCLEOTIDE SEQUENCE</scope>
    <source>
        <strain evidence="2">CBS 161.51</strain>
    </source>
</reference>
<keyword evidence="3" id="KW-1185">Reference proteome</keyword>
<dbReference type="OrthoDB" id="3641178at2759"/>
<evidence type="ECO:0000313" key="2">
    <source>
        <dbReference type="EMBL" id="KAF1946335.1"/>
    </source>
</evidence>
<name>A0A6A5T035_9PLEO</name>
<gene>
    <name evidence="2" type="ORF">EJ02DRAFT_500158</name>
</gene>
<proteinExistence type="predicted"/>
<dbReference type="Proteomes" id="UP000800038">
    <property type="component" value="Unassembled WGS sequence"/>
</dbReference>
<dbReference type="AlphaFoldDB" id="A0A6A5T035"/>
<feature type="compositionally biased region" description="Low complexity" evidence="1">
    <location>
        <begin position="120"/>
        <end position="144"/>
    </location>
</feature>
<evidence type="ECO:0000256" key="1">
    <source>
        <dbReference type="SAM" id="MobiDB-lite"/>
    </source>
</evidence>
<feature type="compositionally biased region" description="Polar residues" evidence="1">
    <location>
        <begin position="100"/>
        <end position="111"/>
    </location>
</feature>
<organism evidence="2 3">
    <name type="scientific">Clathrospora elynae</name>
    <dbReference type="NCBI Taxonomy" id="706981"/>
    <lineage>
        <taxon>Eukaryota</taxon>
        <taxon>Fungi</taxon>
        <taxon>Dikarya</taxon>
        <taxon>Ascomycota</taxon>
        <taxon>Pezizomycotina</taxon>
        <taxon>Dothideomycetes</taxon>
        <taxon>Pleosporomycetidae</taxon>
        <taxon>Pleosporales</taxon>
        <taxon>Diademaceae</taxon>
        <taxon>Clathrospora</taxon>
    </lineage>
</organism>
<accession>A0A6A5T035</accession>
<evidence type="ECO:0000313" key="3">
    <source>
        <dbReference type="Proteomes" id="UP000800038"/>
    </source>
</evidence>
<protein>
    <submittedName>
        <fullName evidence="2">Uncharacterized protein</fullName>
    </submittedName>
</protein>